<protein>
    <submittedName>
        <fullName evidence="1">Tyrosyl-dna phosphodiesterase 1</fullName>
    </submittedName>
</protein>
<name>A0ACB9TCM4_HOLOL</name>
<proteinExistence type="predicted"/>
<keyword evidence="2" id="KW-1185">Reference proteome</keyword>
<accession>A0ACB9TCM4</accession>
<comment type="caution">
    <text evidence="1">The sequence shown here is derived from an EMBL/GenBank/DDBJ whole genome shotgun (WGS) entry which is preliminary data.</text>
</comment>
<organism evidence="1 2">
    <name type="scientific">Holotrichia oblita</name>
    <name type="common">Chafer beetle</name>
    <dbReference type="NCBI Taxonomy" id="644536"/>
    <lineage>
        <taxon>Eukaryota</taxon>
        <taxon>Metazoa</taxon>
        <taxon>Ecdysozoa</taxon>
        <taxon>Arthropoda</taxon>
        <taxon>Hexapoda</taxon>
        <taxon>Insecta</taxon>
        <taxon>Pterygota</taxon>
        <taxon>Neoptera</taxon>
        <taxon>Endopterygota</taxon>
        <taxon>Coleoptera</taxon>
        <taxon>Polyphaga</taxon>
        <taxon>Scarabaeiformia</taxon>
        <taxon>Scarabaeidae</taxon>
        <taxon>Melolonthinae</taxon>
        <taxon>Holotrichia</taxon>
    </lineage>
</organism>
<dbReference type="EMBL" id="CM043017">
    <property type="protein sequence ID" value="KAI4464561.1"/>
    <property type="molecule type" value="Genomic_DNA"/>
</dbReference>
<dbReference type="Proteomes" id="UP001056778">
    <property type="component" value="Chromosome 3"/>
</dbReference>
<gene>
    <name evidence="1" type="ORF">MML48_3g00003524</name>
</gene>
<sequence length="419" mass="48897">MTYSVTKDWLMEQYSKSNVKNSQIDVWYENVYNDNFTYEHHNENRLDMFKVELPSVEDQFYVKHHSKMSLYYYRDDNTLEEFLRVVVMTANLTYDDWNTHNQGIWISPKCELSPTIPTTKTELANGESLTKFKATLLAYLHHYRNDNRNLHMDNSCKRWIQHVRRANFKNIRVVLIASAPGIYDTELVIPKSFYPCCSESDNMPTLQNYFCNSHNIITKILEFDDLSKSTWYIIAQSSTIGQLSENGLLKELFPCLTTTATSQPNPNVWIIYPSEEDFQSCVSSQNPATGFINLGGLFYNPRTHVSQIWIEQHLRRWSAERTGRTRILPHIKSCCRVSPDSKKLSWFLLTSCCLTTTAWGCPYFKDGSKRVVANYEMGVLFFPTFFDDDYFAIEGVNGNGRTFPLMYDVKHPYGKPHFR</sequence>
<evidence type="ECO:0000313" key="1">
    <source>
        <dbReference type="EMBL" id="KAI4464561.1"/>
    </source>
</evidence>
<evidence type="ECO:0000313" key="2">
    <source>
        <dbReference type="Proteomes" id="UP001056778"/>
    </source>
</evidence>
<reference evidence="1" key="1">
    <citation type="submission" date="2022-04" db="EMBL/GenBank/DDBJ databases">
        <title>Chromosome-scale genome assembly of Holotrichia oblita Faldermann.</title>
        <authorList>
            <person name="Rongchong L."/>
        </authorList>
    </citation>
    <scope>NUCLEOTIDE SEQUENCE</scope>
    <source>
        <strain evidence="1">81SQS9</strain>
    </source>
</reference>